<reference evidence="9 10" key="1">
    <citation type="submission" date="2014-03" db="EMBL/GenBank/DDBJ databases">
        <title>Genome sequence of Clostridium litorale W6, DSM 5388.</title>
        <authorList>
            <person name="Poehlein A."/>
            <person name="Jagirdar A."/>
            <person name="Khonsari B."/>
            <person name="Chibani C.M."/>
            <person name="Gutierrez Gutierrez D.A."/>
            <person name="Davydova E."/>
            <person name="Alghaithi H.S."/>
            <person name="Nair K.P."/>
            <person name="Dhamotharan K."/>
            <person name="Chandran L."/>
            <person name="G W."/>
            <person name="Daniel R."/>
        </authorList>
    </citation>
    <scope>NUCLEOTIDE SEQUENCE [LARGE SCALE GENOMIC DNA]</scope>
    <source>
        <strain evidence="9 10">W6</strain>
    </source>
</reference>
<keyword evidence="3" id="KW-0813">Transport</keyword>
<evidence type="ECO:0000256" key="8">
    <source>
        <dbReference type="SAM" id="Phobius"/>
    </source>
</evidence>
<dbReference type="AlphaFoldDB" id="A0A069RHK6"/>
<sequence>MFYEEKTFEYLIYTILTLIIVFLLGRLDFVLIPLKDAASLILVPILVGGLFYYMLRPVVHMVEKRRIGRKHAVTIVLLGMMIILTGIAIYGGNSIRKEFADFYDYFNEQISGARQSTRGIFGEGDIPVLLIENITGYIVSILEVMFSKFGKNILGLFPTIAGIGTQLILIPFALFYFLKDGHRFLPIMLNVFPERHRDDAKKILIDIDRVIAGYTTGQLMVAFVIGVLMYIGYIIIDLPNALVLSIFAMITSIIPFLGAFLGVLPALLVGITIDMFYIVKIGILSLVVQQIESKFISPNIIGTKLEVHPLTIIFIIIIAISLFGIIGAFIAVPAYAVIKMLAKYYIRIKKTSKE</sequence>
<feature type="transmembrane region" description="Helical" evidence="8">
    <location>
        <begin position="311"/>
        <end position="338"/>
    </location>
</feature>
<comment type="caution">
    <text evidence="9">The sequence shown here is derived from an EMBL/GenBank/DDBJ whole genome shotgun (WGS) entry which is preliminary data.</text>
</comment>
<evidence type="ECO:0000256" key="5">
    <source>
        <dbReference type="ARBA" id="ARBA00022692"/>
    </source>
</evidence>
<feature type="transmembrane region" description="Helical" evidence="8">
    <location>
        <begin position="211"/>
        <end position="236"/>
    </location>
</feature>
<keyword evidence="10" id="KW-1185">Reference proteome</keyword>
<accession>A0A069RHK6</accession>
<evidence type="ECO:0000256" key="7">
    <source>
        <dbReference type="ARBA" id="ARBA00023136"/>
    </source>
</evidence>
<dbReference type="eggNOG" id="COG0628">
    <property type="taxonomic scope" value="Bacteria"/>
</dbReference>
<evidence type="ECO:0000256" key="3">
    <source>
        <dbReference type="ARBA" id="ARBA00022448"/>
    </source>
</evidence>
<evidence type="ECO:0000256" key="1">
    <source>
        <dbReference type="ARBA" id="ARBA00004651"/>
    </source>
</evidence>
<proteinExistence type="inferred from homology"/>
<protein>
    <recommendedName>
        <fullName evidence="11">AI-2E family transporter</fullName>
    </recommendedName>
</protein>
<comment type="similarity">
    <text evidence="2">Belongs to the autoinducer-2 exporter (AI-2E) (TC 2.A.86) family.</text>
</comment>
<feature type="transmembrane region" description="Helical" evidence="8">
    <location>
        <begin position="7"/>
        <end position="25"/>
    </location>
</feature>
<dbReference type="RefSeq" id="WP_038267501.1">
    <property type="nucleotide sequence ID" value="NZ_FSRH01000004.1"/>
</dbReference>
<dbReference type="PANTHER" id="PTHR21716:SF53">
    <property type="entry name" value="PERMEASE PERM-RELATED"/>
    <property type="match status" value="1"/>
</dbReference>
<dbReference type="Proteomes" id="UP000027946">
    <property type="component" value="Unassembled WGS sequence"/>
</dbReference>
<feature type="transmembrane region" description="Helical" evidence="8">
    <location>
        <begin position="153"/>
        <end position="178"/>
    </location>
</feature>
<feature type="transmembrane region" description="Helical" evidence="8">
    <location>
        <begin position="75"/>
        <end position="92"/>
    </location>
</feature>
<dbReference type="GO" id="GO:0005886">
    <property type="term" value="C:plasma membrane"/>
    <property type="evidence" value="ECO:0007669"/>
    <property type="project" value="UniProtKB-SubCell"/>
</dbReference>
<evidence type="ECO:0000313" key="9">
    <source>
        <dbReference type="EMBL" id="KDR93742.1"/>
    </source>
</evidence>
<dbReference type="GO" id="GO:0055085">
    <property type="term" value="P:transmembrane transport"/>
    <property type="evidence" value="ECO:0007669"/>
    <property type="project" value="TreeGrafter"/>
</dbReference>
<dbReference type="Pfam" id="PF01594">
    <property type="entry name" value="AI-2E_transport"/>
    <property type="match status" value="1"/>
</dbReference>
<keyword evidence="7 8" id="KW-0472">Membrane</keyword>
<dbReference type="PANTHER" id="PTHR21716">
    <property type="entry name" value="TRANSMEMBRANE PROTEIN"/>
    <property type="match status" value="1"/>
</dbReference>
<feature type="transmembrane region" description="Helical" evidence="8">
    <location>
        <begin position="242"/>
        <end position="268"/>
    </location>
</feature>
<keyword evidence="6 8" id="KW-1133">Transmembrane helix</keyword>
<dbReference type="InterPro" id="IPR002549">
    <property type="entry name" value="AI-2E-like"/>
</dbReference>
<keyword evidence="5 8" id="KW-0812">Transmembrane</keyword>
<gene>
    <name evidence="9" type="ORF">CLIT_23c00140</name>
</gene>
<comment type="subcellular location">
    <subcellularLocation>
        <location evidence="1">Cell membrane</location>
        <topology evidence="1">Multi-pass membrane protein</topology>
    </subcellularLocation>
</comment>
<organism evidence="9 10">
    <name type="scientific">Peptoclostridium litorale DSM 5388</name>
    <dbReference type="NCBI Taxonomy" id="1121324"/>
    <lineage>
        <taxon>Bacteria</taxon>
        <taxon>Bacillati</taxon>
        <taxon>Bacillota</taxon>
        <taxon>Clostridia</taxon>
        <taxon>Peptostreptococcales</taxon>
        <taxon>Peptoclostridiaceae</taxon>
        <taxon>Peptoclostridium</taxon>
    </lineage>
</organism>
<evidence type="ECO:0000256" key="2">
    <source>
        <dbReference type="ARBA" id="ARBA00009773"/>
    </source>
</evidence>
<keyword evidence="4" id="KW-1003">Cell membrane</keyword>
<dbReference type="EMBL" id="JJMM01000026">
    <property type="protein sequence ID" value="KDR93742.1"/>
    <property type="molecule type" value="Genomic_DNA"/>
</dbReference>
<feature type="transmembrane region" description="Helical" evidence="8">
    <location>
        <begin position="37"/>
        <end position="55"/>
    </location>
</feature>
<evidence type="ECO:0000313" key="10">
    <source>
        <dbReference type="Proteomes" id="UP000027946"/>
    </source>
</evidence>
<feature type="transmembrane region" description="Helical" evidence="8">
    <location>
        <begin position="275"/>
        <end position="291"/>
    </location>
</feature>
<evidence type="ECO:0000256" key="6">
    <source>
        <dbReference type="ARBA" id="ARBA00022989"/>
    </source>
</evidence>
<dbReference type="STRING" id="1121324.CLIT_23c00140"/>
<name>A0A069RHK6_PEPLI</name>
<evidence type="ECO:0000256" key="4">
    <source>
        <dbReference type="ARBA" id="ARBA00022475"/>
    </source>
</evidence>
<evidence type="ECO:0008006" key="11">
    <source>
        <dbReference type="Google" id="ProtNLM"/>
    </source>
</evidence>
<dbReference type="OrthoDB" id="9793390at2"/>